<evidence type="ECO:0000256" key="6">
    <source>
        <dbReference type="ARBA" id="ARBA00023242"/>
    </source>
</evidence>
<feature type="compositionally biased region" description="Basic and acidic residues" evidence="7">
    <location>
        <begin position="98"/>
        <end position="111"/>
    </location>
</feature>
<evidence type="ECO:0000256" key="8">
    <source>
        <dbReference type="SAM" id="Phobius"/>
    </source>
</evidence>
<reference evidence="9" key="2">
    <citation type="submission" date="2023-07" db="EMBL/GenBank/DDBJ databases">
        <authorList>
            <consortium name="Lawrence Berkeley National Laboratory"/>
            <person name="Haridas S."/>
            <person name="Hensen N."/>
            <person name="Bonometti L."/>
            <person name="Westerberg I."/>
            <person name="Brannstrom I.O."/>
            <person name="Guillou S."/>
            <person name="Cros-Aarteil S."/>
            <person name="Calhoun S."/>
            <person name="Kuo A."/>
            <person name="Mondo S."/>
            <person name="Pangilinan J."/>
            <person name="Riley R."/>
            <person name="LaButti K."/>
            <person name="Andreopoulos B."/>
            <person name="Lipzen A."/>
            <person name="Chen C."/>
            <person name="Yanf M."/>
            <person name="Daum C."/>
            <person name="Ng V."/>
            <person name="Clum A."/>
            <person name="Steindorff A."/>
            <person name="Ohm R."/>
            <person name="Martin F."/>
            <person name="Silar P."/>
            <person name="Natvig D."/>
            <person name="Lalanne C."/>
            <person name="Gautier V."/>
            <person name="Ament-velasquez S.L."/>
            <person name="Kruys A."/>
            <person name="Hutchinson M.I."/>
            <person name="Powell A.J."/>
            <person name="Barry K."/>
            <person name="Miller A.N."/>
            <person name="Grigoriev I.V."/>
            <person name="Debuchy R."/>
            <person name="Gladieux P."/>
            <person name="Thoren M.H."/>
            <person name="Johannesson H."/>
        </authorList>
    </citation>
    <scope>NUCLEOTIDE SEQUENCE</scope>
    <source>
        <strain evidence="9">FGSC 1904</strain>
    </source>
</reference>
<feature type="compositionally biased region" description="Polar residues" evidence="7">
    <location>
        <begin position="81"/>
        <end position="94"/>
    </location>
</feature>
<comment type="similarity">
    <text evidence="3">Belongs to the HRI1 family.</text>
</comment>
<sequence length="554" mass="59941">MEQPTAKCKNGQLTDFGTMTFPGSNPQIYAGMIQINWKASDRDESATTTTTSAKSSITASNSDSTSGSASASRSSPDLVTITRTVSGSLTTETLDGTAVEKQEDKEEDKPAMGKGAVAGTVVGVMIFILFFPVGWLFRRRKQKKDAAQASPEGGDDSDTGVDPTRSLVGMAGAKPPGSSPAEKSHPAYADYPVHEAPGDTYGGGVYSVTQLDDTKVKAELPIQHEIHEVPAPGATNLPELPHHNAIHEVHVPGAHATPELPTERPAYEVAEPTSTIVLTSPSGRFVDLRILKEDPSSVNHTSIFSTPTSTPPTLGLNRLDWAIAGFSSYTPTRPTIGYYGQKLILPDGRTINGSYADLKSGKQPYTRGRWTHWVDSRISHSSTDDEGGDDAEADEGDMYRVPEDEKLTLERGRMVNPETGREEGYEEVWADGSSGEEGDGDKEKRCVVWEVDVDDEEGKKKRGRVVRVGRWAQGLLRRGNEVVCERWKLGDEGGWRLEVRVEGVVGGGDRSGIVRLLAFPEGMVEMIKVGEEEGGKKKEVGDVVEGWRLVELSC</sequence>
<reference evidence="9" key="1">
    <citation type="journal article" date="2023" name="Mol. Phylogenet. Evol.">
        <title>Genome-scale phylogeny and comparative genomics of the fungal order Sordariales.</title>
        <authorList>
            <person name="Hensen N."/>
            <person name="Bonometti L."/>
            <person name="Westerberg I."/>
            <person name="Brannstrom I.O."/>
            <person name="Guillou S."/>
            <person name="Cros-Aarteil S."/>
            <person name="Calhoun S."/>
            <person name="Haridas S."/>
            <person name="Kuo A."/>
            <person name="Mondo S."/>
            <person name="Pangilinan J."/>
            <person name="Riley R."/>
            <person name="LaButti K."/>
            <person name="Andreopoulos B."/>
            <person name="Lipzen A."/>
            <person name="Chen C."/>
            <person name="Yan M."/>
            <person name="Daum C."/>
            <person name="Ng V."/>
            <person name="Clum A."/>
            <person name="Steindorff A."/>
            <person name="Ohm R.A."/>
            <person name="Martin F."/>
            <person name="Silar P."/>
            <person name="Natvig D.O."/>
            <person name="Lalanne C."/>
            <person name="Gautier V."/>
            <person name="Ament-Velasquez S.L."/>
            <person name="Kruys A."/>
            <person name="Hutchinson M.I."/>
            <person name="Powell A.J."/>
            <person name="Barry K."/>
            <person name="Miller A.N."/>
            <person name="Grigoriev I.V."/>
            <person name="Debuchy R."/>
            <person name="Gladieux P."/>
            <person name="Hiltunen Thoren M."/>
            <person name="Johannesson H."/>
        </authorList>
    </citation>
    <scope>NUCLEOTIDE SEQUENCE</scope>
    <source>
        <strain evidence="9">FGSC 1904</strain>
    </source>
</reference>
<comment type="subcellular location">
    <subcellularLocation>
        <location evidence="2">Cytoplasm</location>
    </subcellularLocation>
    <subcellularLocation>
        <location evidence="1">Nucleus</location>
    </subcellularLocation>
</comment>
<evidence type="ECO:0000256" key="5">
    <source>
        <dbReference type="ARBA" id="ARBA00022490"/>
    </source>
</evidence>
<keyword evidence="8" id="KW-0472">Membrane</keyword>
<feature type="transmembrane region" description="Helical" evidence="8">
    <location>
        <begin position="116"/>
        <end position="137"/>
    </location>
</feature>
<feature type="region of interest" description="Disordered" evidence="7">
    <location>
        <begin position="145"/>
        <end position="195"/>
    </location>
</feature>
<feature type="region of interest" description="Disordered" evidence="7">
    <location>
        <begin position="41"/>
        <end position="112"/>
    </location>
</feature>
<dbReference type="Proteomes" id="UP001281003">
    <property type="component" value="Unassembled WGS sequence"/>
</dbReference>
<keyword evidence="8" id="KW-0812">Transmembrane</keyword>
<keyword evidence="8" id="KW-1133">Transmembrane helix</keyword>
<gene>
    <name evidence="9" type="ORF">B0T20DRAFT_452063</name>
</gene>
<accession>A0AAE0PHF8</accession>
<dbReference type="CDD" id="cd11693">
    <property type="entry name" value="HRI1_C_like"/>
    <property type="match status" value="1"/>
</dbReference>
<protein>
    <recommendedName>
        <fullName evidence="4">Protein HRI1</fullName>
    </recommendedName>
</protein>
<evidence type="ECO:0000256" key="7">
    <source>
        <dbReference type="SAM" id="MobiDB-lite"/>
    </source>
</evidence>
<keyword evidence="10" id="KW-1185">Reference proteome</keyword>
<proteinExistence type="inferred from homology"/>
<keyword evidence="5" id="KW-0963">Cytoplasm</keyword>
<dbReference type="EMBL" id="JAUTDP010000004">
    <property type="protein sequence ID" value="KAK3399912.1"/>
    <property type="molecule type" value="Genomic_DNA"/>
</dbReference>
<organism evidence="9 10">
    <name type="scientific">Sordaria brevicollis</name>
    <dbReference type="NCBI Taxonomy" id="83679"/>
    <lineage>
        <taxon>Eukaryota</taxon>
        <taxon>Fungi</taxon>
        <taxon>Dikarya</taxon>
        <taxon>Ascomycota</taxon>
        <taxon>Pezizomycotina</taxon>
        <taxon>Sordariomycetes</taxon>
        <taxon>Sordariomycetidae</taxon>
        <taxon>Sordariales</taxon>
        <taxon>Sordariaceae</taxon>
        <taxon>Sordaria</taxon>
    </lineage>
</organism>
<feature type="compositionally biased region" description="Low complexity" evidence="7">
    <location>
        <begin position="46"/>
        <end position="75"/>
    </location>
</feature>
<dbReference type="Pfam" id="PF16815">
    <property type="entry name" value="HRI1"/>
    <property type="match status" value="1"/>
</dbReference>
<evidence type="ECO:0000313" key="9">
    <source>
        <dbReference type="EMBL" id="KAK3399912.1"/>
    </source>
</evidence>
<name>A0AAE0PHF8_SORBR</name>
<dbReference type="InterPro" id="IPR043047">
    <property type="entry name" value="Hri1_N_sf"/>
</dbReference>
<dbReference type="GO" id="GO:0005634">
    <property type="term" value="C:nucleus"/>
    <property type="evidence" value="ECO:0007669"/>
    <property type="project" value="UniProtKB-SubCell"/>
</dbReference>
<dbReference type="AlphaFoldDB" id="A0AAE0PHF8"/>
<comment type="caution">
    <text evidence="9">The sequence shown here is derived from an EMBL/GenBank/DDBJ whole genome shotgun (WGS) entry which is preliminary data.</text>
</comment>
<evidence type="ECO:0000256" key="1">
    <source>
        <dbReference type="ARBA" id="ARBA00004123"/>
    </source>
</evidence>
<dbReference type="CDD" id="cd11692">
    <property type="entry name" value="HRI1_N_like"/>
    <property type="match status" value="1"/>
</dbReference>
<dbReference type="GO" id="GO:0005737">
    <property type="term" value="C:cytoplasm"/>
    <property type="evidence" value="ECO:0007669"/>
    <property type="project" value="UniProtKB-SubCell"/>
</dbReference>
<evidence type="ECO:0000256" key="3">
    <source>
        <dbReference type="ARBA" id="ARBA00005229"/>
    </source>
</evidence>
<keyword evidence="6" id="KW-0539">Nucleus</keyword>
<evidence type="ECO:0000256" key="2">
    <source>
        <dbReference type="ARBA" id="ARBA00004496"/>
    </source>
</evidence>
<dbReference type="Gene3D" id="2.40.128.320">
    <property type="entry name" value="Protein HRI1, N-terminal domain"/>
    <property type="match status" value="2"/>
</dbReference>
<dbReference type="InterPro" id="IPR031818">
    <property type="entry name" value="Hri1"/>
</dbReference>
<evidence type="ECO:0000313" key="10">
    <source>
        <dbReference type="Proteomes" id="UP001281003"/>
    </source>
</evidence>
<evidence type="ECO:0000256" key="4">
    <source>
        <dbReference type="ARBA" id="ARBA00017063"/>
    </source>
</evidence>
<dbReference type="InterPro" id="IPR038744">
    <property type="entry name" value="Hri1_N"/>
</dbReference>